<reference evidence="6" key="1">
    <citation type="submission" date="2021-06" db="EMBL/GenBank/DDBJ databases">
        <authorList>
            <person name="Kallberg Y."/>
            <person name="Tangrot J."/>
            <person name="Rosling A."/>
        </authorList>
    </citation>
    <scope>NUCLEOTIDE SEQUENCE</scope>
    <source>
        <strain evidence="6">CL551</strain>
    </source>
</reference>
<proteinExistence type="predicted"/>
<name>A0A9N9CE73_9GLOM</name>
<dbReference type="OrthoDB" id="655030at2759"/>
<dbReference type="GO" id="GO:0004497">
    <property type="term" value="F:monooxygenase activity"/>
    <property type="evidence" value="ECO:0007669"/>
    <property type="project" value="UniProtKB-KW"/>
</dbReference>
<dbReference type="AlphaFoldDB" id="A0A9N9CE73"/>
<evidence type="ECO:0000256" key="1">
    <source>
        <dbReference type="ARBA" id="ARBA00022630"/>
    </source>
</evidence>
<organism evidence="6 7">
    <name type="scientific">Acaulospora morrowiae</name>
    <dbReference type="NCBI Taxonomy" id="94023"/>
    <lineage>
        <taxon>Eukaryota</taxon>
        <taxon>Fungi</taxon>
        <taxon>Fungi incertae sedis</taxon>
        <taxon>Mucoromycota</taxon>
        <taxon>Glomeromycotina</taxon>
        <taxon>Glomeromycetes</taxon>
        <taxon>Diversisporales</taxon>
        <taxon>Acaulosporaceae</taxon>
        <taxon>Acaulospora</taxon>
    </lineage>
</organism>
<accession>A0A9N9CE73</accession>
<keyword evidence="4" id="KW-0503">Monooxygenase</keyword>
<feature type="domain" description="FAD-binding" evidence="5">
    <location>
        <begin position="342"/>
        <end position="404"/>
    </location>
</feature>
<evidence type="ECO:0000259" key="5">
    <source>
        <dbReference type="Pfam" id="PF01494"/>
    </source>
</evidence>
<keyword evidence="3" id="KW-0560">Oxidoreductase</keyword>
<gene>
    <name evidence="6" type="ORF">AMORRO_LOCUS7663</name>
</gene>
<dbReference type="Proteomes" id="UP000789342">
    <property type="component" value="Unassembled WGS sequence"/>
</dbReference>
<dbReference type="PANTHER" id="PTHR47178">
    <property type="entry name" value="MONOOXYGENASE, FAD-BINDING"/>
    <property type="match status" value="1"/>
</dbReference>
<keyword evidence="2" id="KW-0274">FAD</keyword>
<dbReference type="EMBL" id="CAJVPV010005940">
    <property type="protein sequence ID" value="CAG8598219.1"/>
    <property type="molecule type" value="Genomic_DNA"/>
</dbReference>
<evidence type="ECO:0000256" key="3">
    <source>
        <dbReference type="ARBA" id="ARBA00023002"/>
    </source>
</evidence>
<dbReference type="SUPFAM" id="SSF51905">
    <property type="entry name" value="FAD/NAD(P)-binding domain"/>
    <property type="match status" value="1"/>
</dbReference>
<evidence type="ECO:0000313" key="7">
    <source>
        <dbReference type="Proteomes" id="UP000789342"/>
    </source>
</evidence>
<dbReference type="GO" id="GO:0071949">
    <property type="term" value="F:FAD binding"/>
    <property type="evidence" value="ECO:0007669"/>
    <property type="project" value="InterPro"/>
</dbReference>
<evidence type="ECO:0000313" key="6">
    <source>
        <dbReference type="EMBL" id="CAG8598219.1"/>
    </source>
</evidence>
<dbReference type="Pfam" id="PF01494">
    <property type="entry name" value="FAD_binding_3"/>
    <property type="match status" value="1"/>
</dbReference>
<dbReference type="PANTHER" id="PTHR47178:SF6">
    <property type="entry name" value="FAD-BINDING DOMAIN-CONTAINING PROTEIN"/>
    <property type="match status" value="1"/>
</dbReference>
<comment type="caution">
    <text evidence="6">The sequence shown here is derived from an EMBL/GenBank/DDBJ whole genome shotgun (WGS) entry which is preliminary data.</text>
</comment>
<dbReference type="PRINTS" id="PR00420">
    <property type="entry name" value="RNGMNOXGNASE"/>
</dbReference>
<evidence type="ECO:0000256" key="4">
    <source>
        <dbReference type="ARBA" id="ARBA00023033"/>
    </source>
</evidence>
<keyword evidence="1" id="KW-0285">Flavoprotein</keyword>
<feature type="non-terminal residue" evidence="6">
    <location>
        <position position="424"/>
    </location>
</feature>
<protein>
    <submittedName>
        <fullName evidence="6">15294_t:CDS:1</fullName>
    </submittedName>
</protein>
<dbReference type="Gene3D" id="3.50.50.60">
    <property type="entry name" value="FAD/NAD(P)-binding domain"/>
    <property type="match status" value="1"/>
</dbReference>
<evidence type="ECO:0000256" key="2">
    <source>
        <dbReference type="ARBA" id="ARBA00022827"/>
    </source>
</evidence>
<dbReference type="InterPro" id="IPR036188">
    <property type="entry name" value="FAD/NAD-bd_sf"/>
</dbReference>
<dbReference type="InterPro" id="IPR002938">
    <property type="entry name" value="FAD-bd"/>
</dbReference>
<keyword evidence="7" id="KW-1185">Reference proteome</keyword>
<sequence length="424" mass="48328">MAEKIPTILIIGAGPGGLALYHSIQKNLNQPEKKFNVRIFERERSLARYNISINKNGIVALLDCLPNSLLARLPEAIPNPIPGEYHAFTATDETGNFLLHEPSKQVKSLFELPGSNNNLSVLVSYRNKLRDLLLEDVNVEWNKKCIGYEEVDDGVWAIFNDGSKVFGNFLVASDGINSPIRKKKVPELKVMDLGATFVVVDIAPSKKLVDELMKYYDNNLVLQSLGPNGDSVFALFRRIPIESNIVNKSDDEIHYRMSLYYIYNTDFRMEGVNLNYDVDDDNSESLVNHVIERIEKYRPPCELRDLIIKLWKCVPLTTLENYPYKDYNAPIRRQMRDLDPLSVKPWETTRVTLLGDAAHAMNLVLGFGANRALCDAALLTEKLRNFEKYGWKECFKQYEHEMRINASKDVLVSRGLVLSQNVPK</sequence>